<reference evidence="3" key="1">
    <citation type="submission" date="2018-05" db="EMBL/GenBank/DDBJ databases">
        <title>Azospirillum thermophila sp. nov., a novel isolated from hot spring.</title>
        <authorList>
            <person name="Zhao Z."/>
        </authorList>
    </citation>
    <scope>NUCLEOTIDE SEQUENCE [LARGE SCALE GENOMIC DNA]</scope>
    <source>
        <strain evidence="3">CFH 70021</strain>
        <plasmid evidence="3">unnamed5</plasmid>
    </source>
</reference>
<dbReference type="KEGG" id="azz:DEW08_30485"/>
<name>A0A2S2D0Y1_9PROT</name>
<proteinExistence type="predicted"/>
<dbReference type="EMBL" id="CP029360">
    <property type="protein sequence ID" value="AWK90345.1"/>
    <property type="molecule type" value="Genomic_DNA"/>
</dbReference>
<evidence type="ECO:0000313" key="3">
    <source>
        <dbReference type="Proteomes" id="UP000245629"/>
    </source>
</evidence>
<sequence>MRLYLVQIDDRPLPAPAPTAIDLDSLPRPPARPELASLVVLKGFSRRPVWQPPVPAAVAPAPARSAGRIVLATAQGYVMFGTSPFAAAPFGARRDRITLDIGDVMLRFGTQTYVDRDHQEFVDGLRTPTFSRSLLNGGTVGGWATASLGDLEIDNREGEWSGLLRRVAVDGRPVELRQPLPDGSTEVVFECTARDVVPGDDDTVRVRLRDWDYLLDKPAQSATYPDTALPDIANRRKPIGYGACNNVTPTRVGNNPPTYQWNDGRSRALRAVRVAGVPLLPADVPTVDLTASTFSLSAEPVGDVTCDFDGLILDGVYLNTAAQVIEDLAFRRGGLPAARKSAVHFARFAADRPGEVQLYVSHSEEPTILELIQRLLAPGGWGSFSWRGQLQVGAWKVATGQPRCLLSKADGTLIDLRPKELPSGVYPPPWRIRGGYDRNWTPQQSSQLKGDDTPGAVDPVGGPERRRWLGRAQETAEAKDLTTRDLLHLRAQDPAIVETCLAHKVDCETVLQAQLSHWLGNRAHFSCVPDTPPFYFDLGDEVVIQWDDYGLEAGQVGVVAEVSEGEWTELVIEV</sequence>
<feature type="region of interest" description="Disordered" evidence="1">
    <location>
        <begin position="441"/>
        <end position="464"/>
    </location>
</feature>
<gene>
    <name evidence="2" type="ORF">DEW08_30485</name>
</gene>
<keyword evidence="3" id="KW-1185">Reference proteome</keyword>
<dbReference type="Proteomes" id="UP000245629">
    <property type="component" value="Plasmid unnamed5"/>
</dbReference>
<organism evidence="2 3">
    <name type="scientific">Azospirillum thermophilum</name>
    <dbReference type="NCBI Taxonomy" id="2202148"/>
    <lineage>
        <taxon>Bacteria</taxon>
        <taxon>Pseudomonadati</taxon>
        <taxon>Pseudomonadota</taxon>
        <taxon>Alphaproteobacteria</taxon>
        <taxon>Rhodospirillales</taxon>
        <taxon>Azospirillaceae</taxon>
        <taxon>Azospirillum</taxon>
    </lineage>
</organism>
<dbReference type="OrthoDB" id="8264796at2"/>
<geneLocation type="plasmid" evidence="2 3">
    <name>unnamed5</name>
</geneLocation>
<evidence type="ECO:0008006" key="4">
    <source>
        <dbReference type="Google" id="ProtNLM"/>
    </source>
</evidence>
<evidence type="ECO:0000256" key="1">
    <source>
        <dbReference type="SAM" id="MobiDB-lite"/>
    </source>
</evidence>
<evidence type="ECO:0000313" key="2">
    <source>
        <dbReference type="EMBL" id="AWK90345.1"/>
    </source>
</evidence>
<keyword evidence="2" id="KW-0614">Plasmid</keyword>
<dbReference type="RefSeq" id="WP_109334569.1">
    <property type="nucleotide sequence ID" value="NZ_CP029360.1"/>
</dbReference>
<protein>
    <recommendedName>
        <fullName evidence="4">Tip attachment protein J domain-containing protein</fullName>
    </recommendedName>
</protein>
<dbReference type="AlphaFoldDB" id="A0A2S2D0Y1"/>
<accession>A0A2S2D0Y1</accession>